<dbReference type="SUPFAM" id="SSF53187">
    <property type="entry name" value="Zn-dependent exopeptidases"/>
    <property type="match status" value="1"/>
</dbReference>
<organism evidence="4 5">
    <name type="scientific">Fontibacillus solani</name>
    <dbReference type="NCBI Taxonomy" id="1572857"/>
    <lineage>
        <taxon>Bacteria</taxon>
        <taxon>Bacillati</taxon>
        <taxon>Bacillota</taxon>
        <taxon>Bacilli</taxon>
        <taxon>Bacillales</taxon>
        <taxon>Paenibacillaceae</taxon>
        <taxon>Fontibacillus</taxon>
    </lineage>
</organism>
<comment type="cofactor">
    <cofactor evidence="2">
        <name>Mn(2+)</name>
        <dbReference type="ChEBI" id="CHEBI:29035"/>
    </cofactor>
    <text evidence="2">The Mn(2+) ion enhances activity.</text>
</comment>
<dbReference type="Gene3D" id="3.40.630.10">
    <property type="entry name" value="Zn peptidases"/>
    <property type="match status" value="1"/>
</dbReference>
<dbReference type="EMBL" id="JACJIP010000025">
    <property type="protein sequence ID" value="MBA9087010.1"/>
    <property type="molecule type" value="Genomic_DNA"/>
</dbReference>
<dbReference type="PANTHER" id="PTHR11014:SF63">
    <property type="entry name" value="METALLOPEPTIDASE, PUTATIVE (AFU_ORTHOLOGUE AFUA_6G09600)-RELATED"/>
    <property type="match status" value="1"/>
</dbReference>
<dbReference type="SUPFAM" id="SSF55031">
    <property type="entry name" value="Bacterial exopeptidase dimerisation domain"/>
    <property type="match status" value="1"/>
</dbReference>
<feature type="binding site" evidence="2">
    <location>
        <position position="100"/>
    </location>
    <ligand>
        <name>Mn(2+)</name>
        <dbReference type="ChEBI" id="CHEBI:29035"/>
        <label>2</label>
    </ligand>
</feature>
<keyword evidence="1 4" id="KW-0378">Hydrolase</keyword>
<dbReference type="InterPro" id="IPR002933">
    <property type="entry name" value="Peptidase_M20"/>
</dbReference>
<keyword evidence="5" id="KW-1185">Reference proteome</keyword>
<comment type="caution">
    <text evidence="4">The sequence shown here is derived from an EMBL/GenBank/DDBJ whole genome shotgun (WGS) entry which is preliminary data.</text>
</comment>
<name>A0A7W3SVQ4_9BACL</name>
<dbReference type="GO" id="GO:0019877">
    <property type="term" value="P:diaminopimelate biosynthetic process"/>
    <property type="evidence" value="ECO:0007669"/>
    <property type="project" value="UniProtKB-ARBA"/>
</dbReference>
<accession>A0A7W3SVQ4</accession>
<dbReference type="PIRSF" id="PIRSF005962">
    <property type="entry name" value="Pept_M20D_amidohydro"/>
    <property type="match status" value="1"/>
</dbReference>
<dbReference type="InterPro" id="IPR036264">
    <property type="entry name" value="Bact_exopeptidase_dim_dom"/>
</dbReference>
<feature type="binding site" evidence="2">
    <location>
        <position position="161"/>
    </location>
    <ligand>
        <name>Mn(2+)</name>
        <dbReference type="ChEBI" id="CHEBI:29035"/>
        <label>2</label>
    </ligand>
</feature>
<dbReference type="NCBIfam" id="TIGR01891">
    <property type="entry name" value="amidohydrolases"/>
    <property type="match status" value="1"/>
</dbReference>
<dbReference type="InterPro" id="IPR011650">
    <property type="entry name" value="Peptidase_M20_dimer"/>
</dbReference>
<keyword evidence="2" id="KW-0479">Metal-binding</keyword>
<dbReference type="AlphaFoldDB" id="A0A7W3SVQ4"/>
<dbReference type="Gene3D" id="3.30.70.360">
    <property type="match status" value="1"/>
</dbReference>
<protein>
    <submittedName>
        <fullName evidence="4">Amidohydrolase</fullName>
    </submittedName>
</protein>
<dbReference type="GO" id="GO:0050118">
    <property type="term" value="F:N-acetyldiaminopimelate deacetylase activity"/>
    <property type="evidence" value="ECO:0007669"/>
    <property type="project" value="UniProtKB-ARBA"/>
</dbReference>
<dbReference type="PANTHER" id="PTHR11014">
    <property type="entry name" value="PEPTIDASE M20 FAMILY MEMBER"/>
    <property type="match status" value="1"/>
</dbReference>
<gene>
    <name evidence="4" type="ORF">FHR92_003490</name>
</gene>
<evidence type="ECO:0000256" key="2">
    <source>
        <dbReference type="PIRSR" id="PIRSR005962-1"/>
    </source>
</evidence>
<proteinExistence type="predicted"/>
<dbReference type="GO" id="GO:0046872">
    <property type="term" value="F:metal ion binding"/>
    <property type="evidence" value="ECO:0007669"/>
    <property type="project" value="UniProtKB-KW"/>
</dbReference>
<reference evidence="4 5" key="1">
    <citation type="submission" date="2020-08" db="EMBL/GenBank/DDBJ databases">
        <title>Genomic Encyclopedia of Type Strains, Phase III (KMG-III): the genomes of soil and plant-associated and newly described type strains.</title>
        <authorList>
            <person name="Whitman W."/>
        </authorList>
    </citation>
    <scope>NUCLEOTIDE SEQUENCE [LARGE SCALE GENOMIC DNA]</scope>
    <source>
        <strain evidence="4 5">CECT 8693</strain>
    </source>
</reference>
<dbReference type="FunFam" id="3.30.70.360:FF:000001">
    <property type="entry name" value="N-acetyldiaminopimelate deacetylase"/>
    <property type="match status" value="1"/>
</dbReference>
<dbReference type="InterPro" id="IPR017439">
    <property type="entry name" value="Amidohydrolase"/>
</dbReference>
<dbReference type="Pfam" id="PF01546">
    <property type="entry name" value="Peptidase_M20"/>
    <property type="match status" value="1"/>
</dbReference>
<evidence type="ECO:0000259" key="3">
    <source>
        <dbReference type="Pfam" id="PF07687"/>
    </source>
</evidence>
<evidence type="ECO:0000256" key="1">
    <source>
        <dbReference type="ARBA" id="ARBA00022801"/>
    </source>
</evidence>
<feature type="binding site" evidence="2">
    <location>
        <position position="102"/>
    </location>
    <ligand>
        <name>Mn(2+)</name>
        <dbReference type="ChEBI" id="CHEBI:29035"/>
        <label>2</label>
    </ligand>
</feature>
<dbReference type="Proteomes" id="UP000567067">
    <property type="component" value="Unassembled WGS sequence"/>
</dbReference>
<dbReference type="RefSeq" id="WP_182537622.1">
    <property type="nucleotide sequence ID" value="NZ_JACJIP010000025.1"/>
</dbReference>
<feature type="binding site" evidence="2">
    <location>
        <position position="136"/>
    </location>
    <ligand>
        <name>Mn(2+)</name>
        <dbReference type="ChEBI" id="CHEBI:29035"/>
        <label>2</label>
    </ligand>
</feature>
<dbReference type="CDD" id="cd08021">
    <property type="entry name" value="M20_Acy1_YhaA-like"/>
    <property type="match status" value="1"/>
</dbReference>
<feature type="domain" description="Peptidase M20 dimerisation" evidence="3">
    <location>
        <begin position="185"/>
        <end position="279"/>
    </location>
</feature>
<sequence>MELELLKTLFPNMVECRRYLHRHPELSFKEQETSKMIASKLEQLGVQSLTGIGGYGVIGRIRGALPGKTVALRADMDALPIQDEKNVDYASQIPGVMHACGHDGHTAILLAVAEYYSHRREQLRGEIVFIFQPAEEVFPGGAMSMIKSGALQDVDVIYGIHLWTPIPVGTSACSPGPMMASTDEFIIDIQGQGGHGGMPHTAVDSVVAASSLVMQLQSIVSRSVDPLDPAVVTIGSIQGGTAQNVIADRCRIAGTVRCFNEETRSFIRDRIYALAEGTAAAYGAEAIINYTMSYPCLVNDNEEFHRFYNVGANKAGLVPEVTPKIMPAEDFAYYLQHVPGCFMLVGAGNESKGILHPHHHPKFDIDEEAMLYGACLLISMTESYQSN</sequence>
<feature type="binding site" evidence="2">
    <location>
        <position position="359"/>
    </location>
    <ligand>
        <name>Mn(2+)</name>
        <dbReference type="ChEBI" id="CHEBI:29035"/>
        <label>2</label>
    </ligand>
</feature>
<dbReference type="Pfam" id="PF07687">
    <property type="entry name" value="M20_dimer"/>
    <property type="match status" value="1"/>
</dbReference>
<evidence type="ECO:0000313" key="5">
    <source>
        <dbReference type="Proteomes" id="UP000567067"/>
    </source>
</evidence>
<evidence type="ECO:0000313" key="4">
    <source>
        <dbReference type="EMBL" id="MBA9087010.1"/>
    </source>
</evidence>
<keyword evidence="2" id="KW-0464">Manganese</keyword>